<evidence type="ECO:0000313" key="4">
    <source>
        <dbReference type="Proteomes" id="UP001341840"/>
    </source>
</evidence>
<dbReference type="Pfam" id="PF01693">
    <property type="entry name" value="Cauli_VI"/>
    <property type="match status" value="1"/>
</dbReference>
<proteinExistence type="predicted"/>
<sequence length="615" mass="67892">MVECYVVFAVQNPRIYMTWPEAVPQVIGVSGAVHQRYSTIEEELVGHGLVVTRTESSTQSRAITETEVDGPSNDGKRWLCTVFNGLKDRDTTVDRCHRGIGGAGVTDRSGQVGASDPIGPDRGVADEFDENQGTQRMRVVAKQGHGGRGEFGVLDNKSSYNVEWAFLLGELSYVISRAFVDVNQSIYMMITTCYHARYAKGEEWKWNGNERRSPKSFFGISPNVTARQIFRVRWSKLCSDPRFKARRVMEEGGNADASGAEESCVVAALFQLSETIAAQGRTLIKIADTVQGDVGLVGSMVAEMRNNKKLLEACLNVFVCPRMQTQMVKDKDIGTQFDGSGNGSSGGNGKQTPSQTTQGGQSSGGPFLENTSMVSEQGVTTLLPSLMGQWCNDTVMMGSMIQIDQVNTMPTPISIPDVVDVSGGRGKTPQPLHIPAHVRGKIQAHLGDDSVFQKTPLDGSSNPSKIQKVIDITPEEKKRSNKMRRAQREPTLEIYGTPKTCVTFPSFIKCRFKLTPQHNYGLGEAHQLAFIFGESMDPHEVLLIRGHRKMDREDFGILLPGNEPSDYIMELMAYRTAWTQSQLPQKTLWSLPVHFSEIVLNADVTIDRLISLFKP</sequence>
<feature type="compositionally biased region" description="Gly residues" evidence="1">
    <location>
        <begin position="340"/>
        <end position="349"/>
    </location>
</feature>
<keyword evidence="4" id="KW-1185">Reference proteome</keyword>
<evidence type="ECO:0000313" key="3">
    <source>
        <dbReference type="EMBL" id="MED6186738.1"/>
    </source>
</evidence>
<dbReference type="InterPro" id="IPR037056">
    <property type="entry name" value="RNase_H1_N_sf"/>
</dbReference>
<dbReference type="InterPro" id="IPR009027">
    <property type="entry name" value="Ribosomal_bL9/RNase_H1_N"/>
</dbReference>
<organism evidence="3 4">
    <name type="scientific">Stylosanthes scabra</name>
    <dbReference type="NCBI Taxonomy" id="79078"/>
    <lineage>
        <taxon>Eukaryota</taxon>
        <taxon>Viridiplantae</taxon>
        <taxon>Streptophyta</taxon>
        <taxon>Embryophyta</taxon>
        <taxon>Tracheophyta</taxon>
        <taxon>Spermatophyta</taxon>
        <taxon>Magnoliopsida</taxon>
        <taxon>eudicotyledons</taxon>
        <taxon>Gunneridae</taxon>
        <taxon>Pentapetalae</taxon>
        <taxon>rosids</taxon>
        <taxon>fabids</taxon>
        <taxon>Fabales</taxon>
        <taxon>Fabaceae</taxon>
        <taxon>Papilionoideae</taxon>
        <taxon>50 kb inversion clade</taxon>
        <taxon>dalbergioids sensu lato</taxon>
        <taxon>Dalbergieae</taxon>
        <taxon>Pterocarpus clade</taxon>
        <taxon>Stylosanthes</taxon>
    </lineage>
</organism>
<feature type="domain" description="Ribonuclease H1 N-terminal" evidence="2">
    <location>
        <begin position="5"/>
        <end position="42"/>
    </location>
</feature>
<dbReference type="EMBL" id="JASCZI010182010">
    <property type="protein sequence ID" value="MED6186738.1"/>
    <property type="molecule type" value="Genomic_DNA"/>
</dbReference>
<accession>A0ABU6WRL2</accession>
<dbReference type="InterPro" id="IPR011320">
    <property type="entry name" value="RNase_H1_N"/>
</dbReference>
<feature type="region of interest" description="Disordered" evidence="1">
    <location>
        <begin position="333"/>
        <end position="370"/>
    </location>
</feature>
<reference evidence="3 4" key="1">
    <citation type="journal article" date="2023" name="Plants (Basel)">
        <title>Bridging the Gap: Combining Genomics and Transcriptomics Approaches to Understand Stylosanthes scabra, an Orphan Legume from the Brazilian Caatinga.</title>
        <authorList>
            <person name="Ferreira-Neto J.R.C."/>
            <person name="da Silva M.D."/>
            <person name="Binneck E."/>
            <person name="de Melo N.F."/>
            <person name="da Silva R.H."/>
            <person name="de Melo A.L.T.M."/>
            <person name="Pandolfi V."/>
            <person name="Bustamante F.O."/>
            <person name="Brasileiro-Vidal A.C."/>
            <person name="Benko-Iseppon A.M."/>
        </authorList>
    </citation>
    <scope>NUCLEOTIDE SEQUENCE [LARGE SCALE GENOMIC DNA]</scope>
    <source>
        <tissue evidence="3">Leaves</tissue>
    </source>
</reference>
<dbReference type="SUPFAM" id="SSF55658">
    <property type="entry name" value="L9 N-domain-like"/>
    <property type="match status" value="1"/>
</dbReference>
<name>A0ABU6WRL2_9FABA</name>
<dbReference type="Proteomes" id="UP001341840">
    <property type="component" value="Unassembled WGS sequence"/>
</dbReference>
<evidence type="ECO:0000259" key="2">
    <source>
        <dbReference type="Pfam" id="PF01693"/>
    </source>
</evidence>
<evidence type="ECO:0000256" key="1">
    <source>
        <dbReference type="SAM" id="MobiDB-lite"/>
    </source>
</evidence>
<dbReference type="Gene3D" id="3.40.970.10">
    <property type="entry name" value="Ribonuclease H1, N-terminal domain"/>
    <property type="match status" value="1"/>
</dbReference>
<feature type="compositionally biased region" description="Low complexity" evidence="1">
    <location>
        <begin position="351"/>
        <end position="366"/>
    </location>
</feature>
<gene>
    <name evidence="3" type="ORF">PIB30_069590</name>
</gene>
<protein>
    <recommendedName>
        <fullName evidence="2">Ribonuclease H1 N-terminal domain-containing protein</fullName>
    </recommendedName>
</protein>
<comment type="caution">
    <text evidence="3">The sequence shown here is derived from an EMBL/GenBank/DDBJ whole genome shotgun (WGS) entry which is preliminary data.</text>
</comment>